<dbReference type="AlphaFoldDB" id="X1IC39"/>
<sequence>MNIKEFFAQEGEIIDSALDKFLPENAEPEIITKAMRYSIFAG</sequence>
<evidence type="ECO:0000313" key="1">
    <source>
        <dbReference type="EMBL" id="GAH66840.1"/>
    </source>
</evidence>
<proteinExistence type="predicted"/>
<gene>
    <name evidence="1" type="ORF">S03H2_48744</name>
</gene>
<name>X1IC39_9ZZZZ</name>
<dbReference type="EMBL" id="BARU01030752">
    <property type="protein sequence ID" value="GAH66840.1"/>
    <property type="molecule type" value="Genomic_DNA"/>
</dbReference>
<protein>
    <submittedName>
        <fullName evidence="1">Uncharacterized protein</fullName>
    </submittedName>
</protein>
<comment type="caution">
    <text evidence="1">The sequence shown here is derived from an EMBL/GenBank/DDBJ whole genome shotgun (WGS) entry which is preliminary data.</text>
</comment>
<organism evidence="1">
    <name type="scientific">marine sediment metagenome</name>
    <dbReference type="NCBI Taxonomy" id="412755"/>
    <lineage>
        <taxon>unclassified sequences</taxon>
        <taxon>metagenomes</taxon>
        <taxon>ecological metagenomes</taxon>
    </lineage>
</organism>
<feature type="non-terminal residue" evidence="1">
    <location>
        <position position="42"/>
    </location>
</feature>
<accession>X1IC39</accession>
<reference evidence="1" key="1">
    <citation type="journal article" date="2014" name="Front. Microbiol.">
        <title>High frequency of phylogenetically diverse reductive dehalogenase-homologous genes in deep subseafloor sedimentary metagenomes.</title>
        <authorList>
            <person name="Kawai M."/>
            <person name="Futagami T."/>
            <person name="Toyoda A."/>
            <person name="Takaki Y."/>
            <person name="Nishi S."/>
            <person name="Hori S."/>
            <person name="Arai W."/>
            <person name="Tsubouchi T."/>
            <person name="Morono Y."/>
            <person name="Uchiyama I."/>
            <person name="Ito T."/>
            <person name="Fujiyama A."/>
            <person name="Inagaki F."/>
            <person name="Takami H."/>
        </authorList>
    </citation>
    <scope>NUCLEOTIDE SEQUENCE</scope>
    <source>
        <strain evidence="1">Expedition CK06-06</strain>
    </source>
</reference>